<reference evidence="4" key="1">
    <citation type="submission" date="2018-05" db="EMBL/GenBank/DDBJ databases">
        <authorList>
            <person name="Li Y."/>
        </authorList>
    </citation>
    <scope>NUCLEOTIDE SEQUENCE [LARGE SCALE GENOMIC DNA]</scope>
    <source>
        <strain evidence="4">sk1b4</strain>
    </source>
</reference>
<dbReference type="OrthoDB" id="3264966at2"/>
<evidence type="ECO:0000256" key="1">
    <source>
        <dbReference type="SAM" id="MobiDB-lite"/>
    </source>
</evidence>
<dbReference type="AlphaFoldDB" id="A0A2V1KCL3"/>
<keyword evidence="4" id="KW-1185">Reference proteome</keyword>
<comment type="caution">
    <text evidence="3">The sequence shown here is derived from an EMBL/GenBank/DDBJ whole genome shotgun (WGS) entry which is preliminary data.</text>
</comment>
<protein>
    <submittedName>
        <fullName evidence="3">Uncharacterized protein</fullName>
    </submittedName>
</protein>
<keyword evidence="2" id="KW-0732">Signal</keyword>
<feature type="chain" id="PRO_5039280627" evidence="2">
    <location>
        <begin position="21"/>
        <end position="464"/>
    </location>
</feature>
<dbReference type="Proteomes" id="UP000245283">
    <property type="component" value="Unassembled WGS sequence"/>
</dbReference>
<feature type="signal peptide" evidence="2">
    <location>
        <begin position="1"/>
        <end position="20"/>
    </location>
</feature>
<gene>
    <name evidence="3" type="ORF">DD236_03290</name>
</gene>
<organism evidence="3 4">
    <name type="scientific">Ancrocorticia populi</name>
    <dbReference type="NCBI Taxonomy" id="2175228"/>
    <lineage>
        <taxon>Bacteria</taxon>
        <taxon>Bacillati</taxon>
        <taxon>Actinomycetota</taxon>
        <taxon>Actinomycetes</taxon>
        <taxon>Actinomycetales</taxon>
        <taxon>Actinomycetaceae</taxon>
        <taxon>Ancrocorticia</taxon>
    </lineage>
</organism>
<evidence type="ECO:0000256" key="2">
    <source>
        <dbReference type="SAM" id="SignalP"/>
    </source>
</evidence>
<sequence>MKTFLAGVGVVALCAAAGGAVVLSSPSDPEARDAPAVQSTQISATALCGGAFERTLEEGINVEDVDEGVSVSSWAFADASGATIESGDESTELEGSPGFASGSEPLVGVLTAPDSDEIHMAGANVHVAQAGDTRGMAASPCVSRTSDTWLVGSTSDVGTSNQLVITNPGQTAVTVELSAFGSAGELDLGSNATIAVDAASTERVDLDGVIPGDSRIGLHATTDAGTVGISLQQNSLDGATPAGVSYVTGSVPGTNLTIPGVAVADDSASSLRLVNPGEEAATASISLIGEDGSDDLPGGSNVTVAAGSVLDLSLDGVDGGDYAVSVESDQPVAAGIQLTSTEEKSGARDIAWAAPSEAMTSSTVMFGDVPAKFGVVGEKTVKVTIRPIEKDGTLGEPETVTAKAGAYATFDVPDGAVGLTVESAEPVIGAVTATPKLAEGRAIDWVPLTGFESARNSQRIALSN</sequence>
<dbReference type="InterPro" id="IPR043777">
    <property type="entry name" value="DUF5719"/>
</dbReference>
<accession>A0A2V1KCL3</accession>
<evidence type="ECO:0000313" key="3">
    <source>
        <dbReference type="EMBL" id="PWF27421.1"/>
    </source>
</evidence>
<dbReference type="EMBL" id="QETB01000001">
    <property type="protein sequence ID" value="PWF27421.1"/>
    <property type="molecule type" value="Genomic_DNA"/>
</dbReference>
<dbReference type="Pfam" id="PF18986">
    <property type="entry name" value="DUF5719"/>
    <property type="match status" value="1"/>
</dbReference>
<name>A0A2V1KCL3_9ACTO</name>
<dbReference type="InterPro" id="IPR036698">
    <property type="entry name" value="TM1070-like_sf"/>
</dbReference>
<dbReference type="RefSeq" id="WP_109092921.1">
    <property type="nucleotide sequence ID" value="NZ_QETB01000001.1"/>
</dbReference>
<evidence type="ECO:0000313" key="4">
    <source>
        <dbReference type="Proteomes" id="UP000245283"/>
    </source>
</evidence>
<dbReference type="Gene3D" id="2.60.290.11">
    <property type="entry name" value="TM1070-like"/>
    <property type="match status" value="1"/>
</dbReference>
<proteinExistence type="predicted"/>
<feature type="region of interest" description="Disordered" evidence="1">
    <location>
        <begin position="82"/>
        <end position="104"/>
    </location>
</feature>